<feature type="domain" description="Fatty acid hydroxylase" evidence="7">
    <location>
        <begin position="137"/>
        <end position="231"/>
    </location>
</feature>
<accession>M1CPL7</accession>
<keyword evidence="5 6" id="KW-0472">Membrane</keyword>
<sequence>MATTPGFLTDWPWKHLGNFKYVILGPWICESVYCFVRKEEYERDWTNFLILPFLVSRMVHNQVWISFSRYRTAKGNNRIVDKGIEFDQVDRENNWDDQIILSGILLYVFNTLTYGASNLALWRSDGVLISIFLHAGPVEFLYYWLHRALHHHYLYSRYHSHHHSSIVTQPITSVIHPFAEHIAYFLLFAIPTLTTVFTGTASLVSLFGYITYIDLMNNMGHCNFEFIPNWIFSIFPPLKYTMYTPSLGFSSLASMPENHKWYIWFMWPLTLWTMIINCIYGRIFILERNSVEKFNFQSWAIPRYNLQYLLKWQSQAINSFIEDAILRAEEKGSKVLSLGLLNQADEELNRNGEVYIERHPKLKMKVVDGSSLAVAVVLNSIPKGTTQVLLRGNLTKVAFSLASALSQRGIQVATLYKSDYEKLKLATTSNFVLSNTFDQKIWVVGDGLTEEEQMKAGKGTHFFPFSQLPPKKARHDCFYHHPPAMLAPPSLQNMHACENWLPRRAMSAPRVAGIVHALEGWNVHECGDKMIDVDQIWEASINHGFKPLAFAE</sequence>
<evidence type="ECO:0000256" key="2">
    <source>
        <dbReference type="ARBA" id="ARBA00009324"/>
    </source>
</evidence>
<dbReference type="EnsemblPlants" id="PGSC0003DMT400072023">
    <property type="protein sequence ID" value="PGSC0003DMT400072023"/>
    <property type="gene ID" value="PGSC0003DMG400028022"/>
</dbReference>
<comment type="subcellular location">
    <subcellularLocation>
        <location evidence="1">Membrane</location>
        <topology evidence="1">Multi-pass membrane protein</topology>
    </subcellularLocation>
</comment>
<dbReference type="AlphaFoldDB" id="M1CPL7"/>
<dbReference type="GO" id="GO:0016020">
    <property type="term" value="C:membrane"/>
    <property type="evidence" value="ECO:0007669"/>
    <property type="project" value="UniProtKB-SubCell"/>
</dbReference>
<dbReference type="Gramene" id="PGSC0003DMT400072023">
    <property type="protein sequence ID" value="PGSC0003DMT400072023"/>
    <property type="gene ID" value="PGSC0003DMG400028022"/>
</dbReference>
<dbReference type="PANTHER" id="PTHR11863">
    <property type="entry name" value="STEROL DESATURASE"/>
    <property type="match status" value="1"/>
</dbReference>
<dbReference type="GO" id="GO:0016491">
    <property type="term" value="F:oxidoreductase activity"/>
    <property type="evidence" value="ECO:0007669"/>
    <property type="project" value="InterPro"/>
</dbReference>
<feature type="transmembrane region" description="Helical" evidence="6">
    <location>
        <begin position="182"/>
        <end position="210"/>
    </location>
</feature>
<evidence type="ECO:0000256" key="4">
    <source>
        <dbReference type="ARBA" id="ARBA00022989"/>
    </source>
</evidence>
<evidence type="ECO:0000313" key="10">
    <source>
        <dbReference type="Proteomes" id="UP000011115"/>
    </source>
</evidence>
<feature type="transmembrane region" description="Helical" evidence="6">
    <location>
        <begin position="261"/>
        <end position="280"/>
    </location>
</feature>
<evidence type="ECO:0000256" key="5">
    <source>
        <dbReference type="ARBA" id="ARBA00023136"/>
    </source>
</evidence>
<organism evidence="9 10">
    <name type="scientific">Solanum tuberosum</name>
    <name type="common">Potato</name>
    <dbReference type="NCBI Taxonomy" id="4113"/>
    <lineage>
        <taxon>Eukaryota</taxon>
        <taxon>Viridiplantae</taxon>
        <taxon>Streptophyta</taxon>
        <taxon>Embryophyta</taxon>
        <taxon>Tracheophyta</taxon>
        <taxon>Spermatophyta</taxon>
        <taxon>Magnoliopsida</taxon>
        <taxon>eudicotyledons</taxon>
        <taxon>Gunneridae</taxon>
        <taxon>Pentapetalae</taxon>
        <taxon>asterids</taxon>
        <taxon>lamiids</taxon>
        <taxon>Solanales</taxon>
        <taxon>Solanaceae</taxon>
        <taxon>Solanoideae</taxon>
        <taxon>Solaneae</taxon>
        <taxon>Solanum</taxon>
    </lineage>
</organism>
<feature type="domain" description="Very-long-chain aldehyde decarbonylase CER1-like C-terminal" evidence="8">
    <location>
        <begin position="388"/>
        <end position="547"/>
    </location>
</feature>
<evidence type="ECO:0000256" key="1">
    <source>
        <dbReference type="ARBA" id="ARBA00004141"/>
    </source>
</evidence>
<evidence type="ECO:0000259" key="8">
    <source>
        <dbReference type="Pfam" id="PF12076"/>
    </source>
</evidence>
<dbReference type="Proteomes" id="UP000011115">
    <property type="component" value="Unassembled WGS sequence"/>
</dbReference>
<name>M1CPL7_SOLTU</name>
<dbReference type="InterPro" id="IPR021940">
    <property type="entry name" value="CER1-like_C"/>
</dbReference>
<feature type="transmembrane region" description="Helical" evidence="6">
    <location>
        <begin position="99"/>
        <end position="120"/>
    </location>
</feature>
<dbReference type="GO" id="GO:0005506">
    <property type="term" value="F:iron ion binding"/>
    <property type="evidence" value="ECO:0007669"/>
    <property type="project" value="InterPro"/>
</dbReference>
<keyword evidence="3 6" id="KW-0812">Transmembrane</keyword>
<comment type="similarity">
    <text evidence="2">Belongs to the sterol desaturase family.</text>
</comment>
<evidence type="ECO:0000256" key="6">
    <source>
        <dbReference type="SAM" id="Phobius"/>
    </source>
</evidence>
<evidence type="ECO:0000259" key="7">
    <source>
        <dbReference type="Pfam" id="PF04116"/>
    </source>
</evidence>
<evidence type="ECO:0000256" key="3">
    <source>
        <dbReference type="ARBA" id="ARBA00022692"/>
    </source>
</evidence>
<dbReference type="InterPro" id="IPR006694">
    <property type="entry name" value="Fatty_acid_hydroxylase"/>
</dbReference>
<feature type="transmembrane region" description="Helical" evidence="6">
    <location>
        <begin position="127"/>
        <end position="145"/>
    </location>
</feature>
<evidence type="ECO:0000313" key="9">
    <source>
        <dbReference type="EnsemblPlants" id="PGSC0003DMT400072023"/>
    </source>
</evidence>
<keyword evidence="4 6" id="KW-1133">Transmembrane helix</keyword>
<dbReference type="InterPro" id="IPR050307">
    <property type="entry name" value="Sterol_Desaturase_Related"/>
</dbReference>
<feature type="transmembrane region" description="Helical" evidence="6">
    <location>
        <begin position="222"/>
        <end position="241"/>
    </location>
</feature>
<reference evidence="9" key="2">
    <citation type="submission" date="2015-06" db="UniProtKB">
        <authorList>
            <consortium name="EnsemblPlants"/>
        </authorList>
    </citation>
    <scope>IDENTIFICATION</scope>
    <source>
        <strain evidence="9">DM1-3 516 R44</strain>
    </source>
</reference>
<dbReference type="Pfam" id="PF12076">
    <property type="entry name" value="CER1-like_C"/>
    <property type="match status" value="1"/>
</dbReference>
<reference evidence="10" key="1">
    <citation type="journal article" date="2011" name="Nature">
        <title>Genome sequence and analysis of the tuber crop potato.</title>
        <authorList>
            <consortium name="The Potato Genome Sequencing Consortium"/>
        </authorList>
    </citation>
    <scope>NUCLEOTIDE SEQUENCE [LARGE SCALE GENOMIC DNA]</scope>
    <source>
        <strain evidence="10">cv. DM1-3 516 R44</strain>
    </source>
</reference>
<protein>
    <submittedName>
        <fullName evidence="9">Sterol desaturase</fullName>
    </submittedName>
</protein>
<keyword evidence="10" id="KW-1185">Reference proteome</keyword>
<dbReference type="Pfam" id="PF04116">
    <property type="entry name" value="FA_hydroxylase"/>
    <property type="match status" value="1"/>
</dbReference>
<dbReference type="GO" id="GO:0008610">
    <property type="term" value="P:lipid biosynthetic process"/>
    <property type="evidence" value="ECO:0007669"/>
    <property type="project" value="InterPro"/>
</dbReference>
<dbReference type="ExpressionAtlas" id="M1CPL7">
    <property type="expression patterns" value="baseline and differential"/>
</dbReference>
<proteinExistence type="inferred from homology"/>